<name>A5CM28_CLAM3</name>
<feature type="transmembrane region" description="Helical" evidence="6">
    <location>
        <begin position="305"/>
        <end position="329"/>
    </location>
</feature>
<dbReference type="InterPro" id="IPR050545">
    <property type="entry name" value="Mycobact_MmpL"/>
</dbReference>
<dbReference type="SUPFAM" id="SSF82866">
    <property type="entry name" value="Multidrug efflux transporter AcrB transmembrane domain"/>
    <property type="match status" value="2"/>
</dbReference>
<accession>A5CM28</accession>
<feature type="domain" description="SSD" evidence="7">
    <location>
        <begin position="196"/>
        <end position="328"/>
    </location>
</feature>
<evidence type="ECO:0000256" key="5">
    <source>
        <dbReference type="ARBA" id="ARBA00023136"/>
    </source>
</evidence>
<evidence type="ECO:0000256" key="3">
    <source>
        <dbReference type="ARBA" id="ARBA00022692"/>
    </source>
</evidence>
<dbReference type="Pfam" id="PF03176">
    <property type="entry name" value="MMPL"/>
    <property type="match status" value="2"/>
</dbReference>
<evidence type="ECO:0000256" key="4">
    <source>
        <dbReference type="ARBA" id="ARBA00022989"/>
    </source>
</evidence>
<feature type="transmembrane region" description="Helical" evidence="6">
    <location>
        <begin position="206"/>
        <end position="226"/>
    </location>
</feature>
<comment type="subcellular location">
    <subcellularLocation>
        <location evidence="1">Cell membrane</location>
        <topology evidence="1">Multi-pass membrane protein</topology>
    </subcellularLocation>
</comment>
<feature type="transmembrane region" description="Helical" evidence="6">
    <location>
        <begin position="577"/>
        <end position="601"/>
    </location>
</feature>
<dbReference type="PANTHER" id="PTHR33406">
    <property type="entry name" value="MEMBRANE PROTEIN MJ1562-RELATED"/>
    <property type="match status" value="1"/>
</dbReference>
<dbReference type="Gene3D" id="1.20.1640.10">
    <property type="entry name" value="Multidrug efflux transporter AcrB transmembrane domain"/>
    <property type="match status" value="2"/>
</dbReference>
<gene>
    <name evidence="8" type="ordered locus">CMM_0093</name>
</gene>
<dbReference type="InterPro" id="IPR000731">
    <property type="entry name" value="SSD"/>
</dbReference>
<dbReference type="HOGENOM" id="CLU_005108_1_1_11"/>
<keyword evidence="9" id="KW-1185">Reference proteome</keyword>
<dbReference type="AlphaFoldDB" id="A5CM28"/>
<dbReference type="PROSITE" id="PS50156">
    <property type="entry name" value="SSD"/>
    <property type="match status" value="1"/>
</dbReference>
<evidence type="ECO:0000313" key="9">
    <source>
        <dbReference type="Proteomes" id="UP000001564"/>
    </source>
</evidence>
<evidence type="ECO:0000313" key="8">
    <source>
        <dbReference type="EMBL" id="CAN00113.1"/>
    </source>
</evidence>
<keyword evidence="3 6" id="KW-0812">Transmembrane</keyword>
<feature type="transmembrane region" description="Helical" evidence="6">
    <location>
        <begin position="544"/>
        <end position="565"/>
    </location>
</feature>
<feature type="transmembrane region" description="Helical" evidence="6">
    <location>
        <begin position="622"/>
        <end position="644"/>
    </location>
</feature>
<keyword evidence="4 6" id="KW-1133">Transmembrane helix</keyword>
<protein>
    <submittedName>
        <fullName evidence="8">Transport protein, RND family</fullName>
    </submittedName>
</protein>
<evidence type="ECO:0000259" key="7">
    <source>
        <dbReference type="PROSITE" id="PS50156"/>
    </source>
</evidence>
<dbReference type="EMBL" id="AM711867">
    <property type="protein sequence ID" value="CAN00113.1"/>
    <property type="molecule type" value="Genomic_DNA"/>
</dbReference>
<dbReference type="eggNOG" id="COG2409">
    <property type="taxonomic scope" value="Bacteria"/>
</dbReference>
<dbReference type="PANTHER" id="PTHR33406:SF13">
    <property type="entry name" value="MEMBRANE PROTEIN YDFJ"/>
    <property type="match status" value="1"/>
</dbReference>
<organism evidence="8 9">
    <name type="scientific">Clavibacter michiganensis subsp. michiganensis (strain NCPPB 382)</name>
    <dbReference type="NCBI Taxonomy" id="443906"/>
    <lineage>
        <taxon>Bacteria</taxon>
        <taxon>Bacillati</taxon>
        <taxon>Actinomycetota</taxon>
        <taxon>Actinomycetes</taxon>
        <taxon>Micrococcales</taxon>
        <taxon>Microbacteriaceae</taxon>
        <taxon>Clavibacter</taxon>
    </lineage>
</organism>
<feature type="transmembrane region" description="Helical" evidence="6">
    <location>
        <begin position="274"/>
        <end position="299"/>
    </location>
</feature>
<feature type="transmembrane region" description="Helical" evidence="6">
    <location>
        <begin position="232"/>
        <end position="253"/>
    </location>
</feature>
<dbReference type="InterPro" id="IPR004869">
    <property type="entry name" value="MMPL_dom"/>
</dbReference>
<evidence type="ECO:0000256" key="2">
    <source>
        <dbReference type="ARBA" id="ARBA00022475"/>
    </source>
</evidence>
<dbReference type="OrthoDB" id="7051771at2"/>
<dbReference type="KEGG" id="cmi:CMM_0093"/>
<dbReference type="RefSeq" id="WP_011931312.1">
    <property type="nucleotide sequence ID" value="NC_009480.1"/>
</dbReference>
<evidence type="ECO:0000256" key="6">
    <source>
        <dbReference type="SAM" id="Phobius"/>
    </source>
</evidence>
<reference evidence="8 9" key="1">
    <citation type="journal article" date="2008" name="J. Bacteriol.">
        <title>The genome sequence of the tomato-pathogenic actinomycete Clavibacter michiganensis subsp. michiganensis NCPPB382 reveals a large island involved in pathogenicity.</title>
        <authorList>
            <person name="Gartemann K.H."/>
            <person name="Abt B."/>
            <person name="Bekel T."/>
            <person name="Burger A."/>
            <person name="Engemann J."/>
            <person name="Flugel M."/>
            <person name="Gaigalat L."/>
            <person name="Goesmann A."/>
            <person name="Grafen I."/>
            <person name="Kalinowski J."/>
            <person name="Kaup O."/>
            <person name="Kirchner O."/>
            <person name="Krause L."/>
            <person name="Linke B."/>
            <person name="McHardy A."/>
            <person name="Meyer F."/>
            <person name="Pohle S."/>
            <person name="Ruckert C."/>
            <person name="Schneiker S."/>
            <person name="Zellermann E.M."/>
            <person name="Puhler A."/>
            <person name="Eichenlaub R."/>
            <person name="Kaiser O."/>
            <person name="Bartels D."/>
        </authorList>
    </citation>
    <scope>NUCLEOTIDE SEQUENCE [LARGE SCALE GENOMIC DNA]</scope>
    <source>
        <strain evidence="8 9">NCPPB 382</strain>
    </source>
</reference>
<sequence length="723" mass="74031">MSALLYRLGVLSARSRWAVVASWLLVLLIAAGVALSGMRFSSAGFDVPGTDSSRALSTLESEFPTTGEATTSLQLVVQSSGGRVTDDAPSLTSALEQARVIPGVLAVTDPLDPARPSISADGATAIAQVTVGDIDEEQADEVTSELDAVAAGLRDQGMAAEIGGSLTSAVPEILGPTELVGALVAFLVLLLTFGSLVAAGANMLGALVGVGVGVLGILAFSAIAPIGSVTPILAVMLGLAVGIDYCLFVLSRFRAELRSGRLVQDAIGRATATAGSSVVFAGATVIIALVGLTVVGIPFLGEMGIAAAFAVAVAVLMSLTLLPALLSWMGRRALGRRERASTRSAGGSPRWTTTWIGAVLRRPVIATFAVVGGLAVVALPLLGMQTSLVIPGGEDPDSTQRAAYTTVADAFGPGAQDPLVVLVRSDSDAASAVETVSTELGSLPNVATVSPGPVSADGSTAMLTVIAESGPLDTATTSLVRDIRALGDDSTSVQVTGSTAIALDSDEQLRSALIAYVALIVGLSFLLLVLLFRSFLVPLIATGGFLLSLGAALGSTVAVFQWGWLDPIVQAPQGNPLLSLLPIIVTGILFGLAMDYQVFLVSRIHEAHRHGTSPREAVRAGFQQSAPVVVAAAAIMAAVFFGFALSPSSLVGSIALALAVGVLADALLVRMILVPALLTLLGRSAWWIPRWLDKLLPTIDVEGAAFDDDRREAAPNELASTRM</sequence>
<keyword evidence="2" id="KW-1003">Cell membrane</keyword>
<dbReference type="GO" id="GO:0005886">
    <property type="term" value="C:plasma membrane"/>
    <property type="evidence" value="ECO:0007669"/>
    <property type="project" value="UniProtKB-SubCell"/>
</dbReference>
<evidence type="ECO:0000256" key="1">
    <source>
        <dbReference type="ARBA" id="ARBA00004651"/>
    </source>
</evidence>
<feature type="transmembrane region" description="Helical" evidence="6">
    <location>
        <begin position="513"/>
        <end position="532"/>
    </location>
</feature>
<feature type="transmembrane region" description="Helical" evidence="6">
    <location>
        <begin position="364"/>
        <end position="382"/>
    </location>
</feature>
<dbReference type="Proteomes" id="UP000001564">
    <property type="component" value="Chromosome"/>
</dbReference>
<feature type="transmembrane region" description="Helical" evidence="6">
    <location>
        <begin position="179"/>
        <end position="199"/>
    </location>
</feature>
<feature type="transmembrane region" description="Helical" evidence="6">
    <location>
        <begin position="650"/>
        <end position="681"/>
    </location>
</feature>
<keyword evidence="5 6" id="KW-0472">Membrane</keyword>
<proteinExistence type="predicted"/>